<dbReference type="InterPro" id="IPR052565">
    <property type="entry name" value="Glutaredoxin-like_YDR286C"/>
</dbReference>
<sequence length="98" mass="11085">MDVGGTWTSGDQEVSVRRITLIGKPGCHLCDDARAVIERVAREEGVEWEELNMLDDPELVARYAEQIPVTLVDGRQHDYWRVDENRLRKALSAPPRGA</sequence>
<dbReference type="InterPro" id="IPR008554">
    <property type="entry name" value="Glutaredoxin-like"/>
</dbReference>
<dbReference type="PANTHER" id="PTHR33558:SF1">
    <property type="entry name" value="GLUTAREDOXIN-LIKE PROTEIN C5ORF63 HOMOLOG"/>
    <property type="match status" value="1"/>
</dbReference>
<evidence type="ECO:0000313" key="1">
    <source>
        <dbReference type="EMBL" id="RHW44716.1"/>
    </source>
</evidence>
<dbReference type="Gene3D" id="3.40.30.10">
    <property type="entry name" value="Glutaredoxin"/>
    <property type="match status" value="1"/>
</dbReference>
<protein>
    <submittedName>
        <fullName evidence="1">Glutaredoxin family protein</fullName>
    </submittedName>
</protein>
<dbReference type="PANTHER" id="PTHR33558">
    <property type="entry name" value="GLUTAREDOXIN-LIKE PROTEIN C5ORF63 HOMOLOG"/>
    <property type="match status" value="1"/>
</dbReference>
<evidence type="ECO:0000313" key="2">
    <source>
        <dbReference type="Proteomes" id="UP000285376"/>
    </source>
</evidence>
<reference evidence="1 2" key="1">
    <citation type="submission" date="2018-08" db="EMBL/GenBank/DDBJ databases">
        <title>Whole genome sequence analysis of Dermacoccus abyssi bacteria isolated from Deep Mariana trench Micromonospora spp reveals genes involved in the environmental adaptation and production of secondary metabolites.</title>
        <authorList>
            <person name="Abdel-Mageed W.M."/>
            <person name="Lehri B."/>
            <person name="Nouioui I."/>
            <person name="Goodfellow I."/>
            <person name="Jaspars M."/>
            <person name="Karlyshev A."/>
        </authorList>
    </citation>
    <scope>NUCLEOTIDE SEQUENCE [LARGE SCALE GENOMIC DNA]</scope>
    <source>
        <strain evidence="1 2">MT1.1</strain>
    </source>
</reference>
<dbReference type="EMBL" id="QWLM01000014">
    <property type="protein sequence ID" value="RHW44716.1"/>
    <property type="molecule type" value="Genomic_DNA"/>
</dbReference>
<organism evidence="1 2">
    <name type="scientific">Dermacoccus abyssi</name>
    <dbReference type="NCBI Taxonomy" id="322596"/>
    <lineage>
        <taxon>Bacteria</taxon>
        <taxon>Bacillati</taxon>
        <taxon>Actinomycetota</taxon>
        <taxon>Actinomycetes</taxon>
        <taxon>Micrococcales</taxon>
        <taxon>Dermacoccaceae</taxon>
        <taxon>Dermacoccus</taxon>
    </lineage>
</organism>
<dbReference type="Proteomes" id="UP000285376">
    <property type="component" value="Unassembled WGS sequence"/>
</dbReference>
<proteinExistence type="predicted"/>
<dbReference type="Pfam" id="PF05768">
    <property type="entry name" value="Glrx-like"/>
    <property type="match status" value="1"/>
</dbReference>
<accession>A0A417Z2T8</accession>
<dbReference type="InterPro" id="IPR036249">
    <property type="entry name" value="Thioredoxin-like_sf"/>
</dbReference>
<dbReference type="SUPFAM" id="SSF52833">
    <property type="entry name" value="Thioredoxin-like"/>
    <property type="match status" value="1"/>
</dbReference>
<name>A0A417Z2T8_9MICO</name>
<gene>
    <name evidence="1" type="ORF">D1832_11740</name>
</gene>
<comment type="caution">
    <text evidence="1">The sequence shown here is derived from an EMBL/GenBank/DDBJ whole genome shotgun (WGS) entry which is preliminary data.</text>
</comment>
<dbReference type="AlphaFoldDB" id="A0A417Z2T8"/>